<dbReference type="AlphaFoldDB" id="A0A9N9KB22"/>
<proteinExistence type="predicted"/>
<sequence>IPAGPSRRIPTPQTAVKTKMFVETQRHIWNEPTFIGIKVMRSTRPIAQLIIVPAIKPVKLSIPVVLTCLRKMKLRILEIIGGIPDITSAKMTDINLERI</sequence>
<gene>
    <name evidence="1" type="ORF">DERYTH_LOCUS26393</name>
</gene>
<comment type="caution">
    <text evidence="1">The sequence shown here is derived from an EMBL/GenBank/DDBJ whole genome shotgun (WGS) entry which is preliminary data.</text>
</comment>
<dbReference type="OrthoDB" id="10547111at2759"/>
<dbReference type="Proteomes" id="UP000789405">
    <property type="component" value="Unassembled WGS sequence"/>
</dbReference>
<feature type="non-terminal residue" evidence="1">
    <location>
        <position position="1"/>
    </location>
</feature>
<name>A0A9N9KB22_9GLOM</name>
<protein>
    <submittedName>
        <fullName evidence="1">21732_t:CDS:1</fullName>
    </submittedName>
</protein>
<organism evidence="1 2">
    <name type="scientific">Dentiscutata erythropus</name>
    <dbReference type="NCBI Taxonomy" id="1348616"/>
    <lineage>
        <taxon>Eukaryota</taxon>
        <taxon>Fungi</taxon>
        <taxon>Fungi incertae sedis</taxon>
        <taxon>Mucoromycota</taxon>
        <taxon>Glomeromycotina</taxon>
        <taxon>Glomeromycetes</taxon>
        <taxon>Diversisporales</taxon>
        <taxon>Gigasporaceae</taxon>
        <taxon>Dentiscutata</taxon>
    </lineage>
</organism>
<keyword evidence="2" id="KW-1185">Reference proteome</keyword>
<dbReference type="EMBL" id="CAJVPY010054851">
    <property type="protein sequence ID" value="CAG8817135.1"/>
    <property type="molecule type" value="Genomic_DNA"/>
</dbReference>
<accession>A0A9N9KB22</accession>
<evidence type="ECO:0000313" key="1">
    <source>
        <dbReference type="EMBL" id="CAG8817135.1"/>
    </source>
</evidence>
<reference evidence="1" key="1">
    <citation type="submission" date="2021-06" db="EMBL/GenBank/DDBJ databases">
        <authorList>
            <person name="Kallberg Y."/>
            <person name="Tangrot J."/>
            <person name="Rosling A."/>
        </authorList>
    </citation>
    <scope>NUCLEOTIDE SEQUENCE</scope>
    <source>
        <strain evidence="1">MA453B</strain>
    </source>
</reference>
<feature type="non-terminal residue" evidence="1">
    <location>
        <position position="99"/>
    </location>
</feature>
<evidence type="ECO:0000313" key="2">
    <source>
        <dbReference type="Proteomes" id="UP000789405"/>
    </source>
</evidence>